<evidence type="ECO:0000256" key="9">
    <source>
        <dbReference type="ARBA" id="ARBA00023242"/>
    </source>
</evidence>
<keyword evidence="8" id="KW-0963">Cytoplasm</keyword>
<gene>
    <name evidence="12" type="primary">YAE1</name>
    <name evidence="12" type="ORF">LTR24_007118</name>
</gene>
<feature type="compositionally biased region" description="Low complexity" evidence="10">
    <location>
        <begin position="640"/>
        <end position="649"/>
    </location>
</feature>
<dbReference type="PANTHER" id="PTHR18829">
    <property type="entry name" value="PROTEIN YAE1 HOMOLOG"/>
    <property type="match status" value="1"/>
</dbReference>
<evidence type="ECO:0000256" key="6">
    <source>
        <dbReference type="ARBA" id="ARBA00017286"/>
    </source>
</evidence>
<comment type="function">
    <text evidence="1">The complex LTO1:YAE1 may function as a target specific adapter that probably recruits apo-RPLI1 to the cytosolic iron-sulfur protein assembly (CIA) complex machinery. May be required for biogenesis of the large ribosomal subunit and initiation of translation.</text>
</comment>
<reference evidence="12 13" key="1">
    <citation type="submission" date="2023-08" db="EMBL/GenBank/DDBJ databases">
        <title>Black Yeasts Isolated from many extreme environments.</title>
        <authorList>
            <person name="Coleine C."/>
            <person name="Stajich J.E."/>
            <person name="Selbmann L."/>
        </authorList>
    </citation>
    <scope>NUCLEOTIDE SEQUENCE [LARGE SCALE GENOMIC DNA]</scope>
    <source>
        <strain evidence="12 13">CCFEE 5885</strain>
    </source>
</reference>
<evidence type="ECO:0000256" key="2">
    <source>
        <dbReference type="ARBA" id="ARBA00004123"/>
    </source>
</evidence>
<comment type="subunit">
    <text evidence="5">May form a complex with LTO1.</text>
</comment>
<feature type="compositionally biased region" description="Low complexity" evidence="10">
    <location>
        <begin position="527"/>
        <end position="545"/>
    </location>
</feature>
<evidence type="ECO:0000313" key="12">
    <source>
        <dbReference type="EMBL" id="KAK5086043.1"/>
    </source>
</evidence>
<feature type="region of interest" description="Disordered" evidence="10">
    <location>
        <begin position="632"/>
        <end position="701"/>
    </location>
</feature>
<sequence>MARSSSHDGSSSVSSPAEVETSPEAASADDDIWASDHENDPATSSQGQPQAENLLSDLPTVKRQHMTDGYREGLSVGKARVMQKGFDNGYPIGVMIALRAGKVLGCIEGILGAKDISAAHRVDVTKTYEQARSELAISSLLKGINDQNLMECKSLPASIETALAVWEVVTFGAAVQSEVYSDCDPPTTRRSHFRGQTTGSSSSKEATMKVRGVNVHAVSQIEARRLPEYGTAQTLGAVRSVAACYISTIPGAQLWFEYSIDEPHPPNAIYLFKLFMNRQHVATWDCTAKHGYYGKMAYSLHVVKSGHYGGRAVIQSSLIFSTADGRRSPDVKDDCIEIRVHRVQKRRRMRQLALDPPVRQQLQEQGQGAVRLADSGLIEVGRPARRYQYLLLDSQDEPYAAFRFYCRNQAYLKRHQLLDTDRSLSPTSMTTSSDFYDTTSSAWRQADQANAEHSPLRSPWCFPQAASFAPSTETSASSASTKQEVFMARSPTSSNIKDSIEDLPSSVPRSPQATESPRSYNLKLDLDQTQPSPSQQSSPLLPGLDGLRIDKAGSPAASRSVDRDVQSSVTSSAEHIAPCLDSGSPRPRKQRQMVSHPKLMLDRDWLGFDRHIPGPMSPFTPAGILRRLTSNEATRRPPARARSAEPCAATLARSDGHAGATSGGGKEGREGKLLGGITNSAESGHPFLGFLGRRSDRRSAT</sequence>
<comment type="subcellular location">
    <subcellularLocation>
        <location evidence="3">Cytoplasm</location>
    </subcellularLocation>
    <subcellularLocation>
        <location evidence="2">Nucleus</location>
    </subcellularLocation>
</comment>
<accession>A0ABR0K4C0</accession>
<dbReference type="Proteomes" id="UP001345013">
    <property type="component" value="Unassembled WGS sequence"/>
</dbReference>
<keyword evidence="13" id="KW-1185">Reference proteome</keyword>
<dbReference type="InterPro" id="IPR019191">
    <property type="entry name" value="Essential_protein_Yae1_N"/>
</dbReference>
<protein>
    <recommendedName>
        <fullName evidence="7">Protein YAE1</fullName>
    </recommendedName>
    <alternativeName>
        <fullName evidence="6">Protein yae1</fullName>
    </alternativeName>
</protein>
<evidence type="ECO:0000259" key="11">
    <source>
        <dbReference type="Pfam" id="PF09811"/>
    </source>
</evidence>
<evidence type="ECO:0000313" key="13">
    <source>
        <dbReference type="Proteomes" id="UP001345013"/>
    </source>
</evidence>
<keyword evidence="9" id="KW-0539">Nucleus</keyword>
<evidence type="ECO:0000256" key="8">
    <source>
        <dbReference type="ARBA" id="ARBA00022490"/>
    </source>
</evidence>
<feature type="compositionally biased region" description="Low complexity" evidence="10">
    <location>
        <begin position="472"/>
        <end position="481"/>
    </location>
</feature>
<feature type="region of interest" description="Disordered" evidence="10">
    <location>
        <begin position="184"/>
        <end position="206"/>
    </location>
</feature>
<name>A0ABR0K4C0_9EURO</name>
<evidence type="ECO:0000256" key="3">
    <source>
        <dbReference type="ARBA" id="ARBA00004496"/>
    </source>
</evidence>
<evidence type="ECO:0000256" key="1">
    <source>
        <dbReference type="ARBA" id="ARBA00003836"/>
    </source>
</evidence>
<feature type="compositionally biased region" description="Polar residues" evidence="10">
    <location>
        <begin position="507"/>
        <end position="519"/>
    </location>
</feature>
<dbReference type="PANTHER" id="PTHR18829:SF0">
    <property type="entry name" value="PROTEIN YAE1 HOMOLOG"/>
    <property type="match status" value="1"/>
</dbReference>
<feature type="region of interest" description="Disordered" evidence="10">
    <location>
        <begin position="472"/>
        <end position="594"/>
    </location>
</feature>
<feature type="region of interest" description="Disordered" evidence="10">
    <location>
        <begin position="1"/>
        <end position="52"/>
    </location>
</feature>
<feature type="compositionally biased region" description="Polar residues" evidence="10">
    <location>
        <begin position="194"/>
        <end position="205"/>
    </location>
</feature>
<dbReference type="InterPro" id="IPR038881">
    <property type="entry name" value="Yae1-like"/>
</dbReference>
<organism evidence="12 13">
    <name type="scientific">Lithohypha guttulata</name>
    <dbReference type="NCBI Taxonomy" id="1690604"/>
    <lineage>
        <taxon>Eukaryota</taxon>
        <taxon>Fungi</taxon>
        <taxon>Dikarya</taxon>
        <taxon>Ascomycota</taxon>
        <taxon>Pezizomycotina</taxon>
        <taxon>Eurotiomycetes</taxon>
        <taxon>Chaetothyriomycetidae</taxon>
        <taxon>Chaetothyriales</taxon>
        <taxon>Trichomeriaceae</taxon>
        <taxon>Lithohypha</taxon>
    </lineage>
</organism>
<evidence type="ECO:0000256" key="4">
    <source>
        <dbReference type="ARBA" id="ARBA00007096"/>
    </source>
</evidence>
<comment type="similarity">
    <text evidence="4">Belongs to the YAE1 family.</text>
</comment>
<feature type="compositionally biased region" description="Polar residues" evidence="10">
    <location>
        <begin position="41"/>
        <end position="52"/>
    </location>
</feature>
<feature type="domain" description="Essential protein Yae1 N-terminal" evidence="11">
    <location>
        <begin position="69"/>
        <end position="107"/>
    </location>
</feature>
<comment type="caution">
    <text evidence="12">The sequence shown here is derived from an EMBL/GenBank/DDBJ whole genome shotgun (WGS) entry which is preliminary data.</text>
</comment>
<dbReference type="EMBL" id="JAVRRG010000102">
    <property type="protein sequence ID" value="KAK5086043.1"/>
    <property type="molecule type" value="Genomic_DNA"/>
</dbReference>
<dbReference type="Pfam" id="PF09811">
    <property type="entry name" value="Yae1_N"/>
    <property type="match status" value="1"/>
</dbReference>
<evidence type="ECO:0000256" key="7">
    <source>
        <dbReference type="ARBA" id="ARBA00018400"/>
    </source>
</evidence>
<evidence type="ECO:0000256" key="10">
    <source>
        <dbReference type="SAM" id="MobiDB-lite"/>
    </source>
</evidence>
<evidence type="ECO:0000256" key="5">
    <source>
        <dbReference type="ARBA" id="ARBA00011427"/>
    </source>
</evidence>
<proteinExistence type="inferred from homology"/>